<reference evidence="2 3" key="1">
    <citation type="submission" date="2014-04" db="EMBL/GenBank/DDBJ databases">
        <authorList>
            <consortium name="DOE Joint Genome Institute"/>
            <person name="Kuo A."/>
            <person name="Martino E."/>
            <person name="Perotto S."/>
            <person name="Kohler A."/>
            <person name="Nagy L.G."/>
            <person name="Floudas D."/>
            <person name="Copeland A."/>
            <person name="Barry K.W."/>
            <person name="Cichocki N."/>
            <person name="Veneault-Fourrey C."/>
            <person name="LaButti K."/>
            <person name="Lindquist E.A."/>
            <person name="Lipzen A."/>
            <person name="Lundell T."/>
            <person name="Morin E."/>
            <person name="Murat C."/>
            <person name="Sun H."/>
            <person name="Tunlid A."/>
            <person name="Henrissat B."/>
            <person name="Grigoriev I.V."/>
            <person name="Hibbett D.S."/>
            <person name="Martin F."/>
            <person name="Nordberg H.P."/>
            <person name="Cantor M.N."/>
            <person name="Hua S.X."/>
        </authorList>
    </citation>
    <scope>NUCLEOTIDE SEQUENCE [LARGE SCALE GENOMIC DNA]</scope>
    <source>
        <strain evidence="2 3">Zn</strain>
    </source>
</reference>
<evidence type="ECO:0000313" key="3">
    <source>
        <dbReference type="Proteomes" id="UP000054321"/>
    </source>
</evidence>
<keyword evidence="3" id="KW-1185">Reference proteome</keyword>
<dbReference type="Proteomes" id="UP000054321">
    <property type="component" value="Unassembled WGS sequence"/>
</dbReference>
<evidence type="ECO:0000256" key="1">
    <source>
        <dbReference type="SAM" id="MobiDB-lite"/>
    </source>
</evidence>
<name>A0A0C3HTV8_OIDMZ</name>
<dbReference type="EMBL" id="KN832871">
    <property type="protein sequence ID" value="KIN05667.1"/>
    <property type="molecule type" value="Genomic_DNA"/>
</dbReference>
<feature type="region of interest" description="Disordered" evidence="1">
    <location>
        <begin position="14"/>
        <end position="44"/>
    </location>
</feature>
<organism evidence="2 3">
    <name type="scientific">Oidiodendron maius (strain Zn)</name>
    <dbReference type="NCBI Taxonomy" id="913774"/>
    <lineage>
        <taxon>Eukaryota</taxon>
        <taxon>Fungi</taxon>
        <taxon>Dikarya</taxon>
        <taxon>Ascomycota</taxon>
        <taxon>Pezizomycotina</taxon>
        <taxon>Leotiomycetes</taxon>
        <taxon>Leotiomycetes incertae sedis</taxon>
        <taxon>Myxotrichaceae</taxon>
        <taxon>Oidiodendron</taxon>
    </lineage>
</organism>
<proteinExistence type="predicted"/>
<dbReference type="HOGENOM" id="CLU_1759339_0_0_1"/>
<protein>
    <submittedName>
        <fullName evidence="2">Uncharacterized protein</fullName>
    </submittedName>
</protein>
<dbReference type="AlphaFoldDB" id="A0A0C3HTV8"/>
<accession>A0A0C3HTV8</accession>
<reference evidence="3" key="2">
    <citation type="submission" date="2015-01" db="EMBL/GenBank/DDBJ databases">
        <title>Evolutionary Origins and Diversification of the Mycorrhizal Mutualists.</title>
        <authorList>
            <consortium name="DOE Joint Genome Institute"/>
            <consortium name="Mycorrhizal Genomics Consortium"/>
            <person name="Kohler A."/>
            <person name="Kuo A."/>
            <person name="Nagy L.G."/>
            <person name="Floudas D."/>
            <person name="Copeland A."/>
            <person name="Barry K.W."/>
            <person name="Cichocki N."/>
            <person name="Veneault-Fourrey C."/>
            <person name="LaButti K."/>
            <person name="Lindquist E.A."/>
            <person name="Lipzen A."/>
            <person name="Lundell T."/>
            <person name="Morin E."/>
            <person name="Murat C."/>
            <person name="Riley R."/>
            <person name="Ohm R."/>
            <person name="Sun H."/>
            <person name="Tunlid A."/>
            <person name="Henrissat B."/>
            <person name="Grigoriev I.V."/>
            <person name="Hibbett D.S."/>
            <person name="Martin F."/>
        </authorList>
    </citation>
    <scope>NUCLEOTIDE SEQUENCE [LARGE SCALE GENOMIC DNA]</scope>
    <source>
        <strain evidence="3">Zn</strain>
    </source>
</reference>
<sequence>MPACDETRGCCLHPNDNSADGEAEESSIVTDSRHSQKVDGRRGTQQFHIRQSWRSLPALARPVAAHVVPDWWPYDAGLRRPFFIPQATTGQPLALGRMWVEAVPVGYMSDTVIALAGTSEGHDPAAGRQTGIGAWVGVVGQKISYPGL</sequence>
<dbReference type="InParanoid" id="A0A0C3HTV8"/>
<feature type="compositionally biased region" description="Basic and acidic residues" evidence="1">
    <location>
        <begin position="31"/>
        <end position="42"/>
    </location>
</feature>
<gene>
    <name evidence="2" type="ORF">OIDMADRAFT_49184</name>
</gene>
<evidence type="ECO:0000313" key="2">
    <source>
        <dbReference type="EMBL" id="KIN05667.1"/>
    </source>
</evidence>